<dbReference type="AlphaFoldDB" id="A0AAW5UPV2"/>
<protein>
    <recommendedName>
        <fullName evidence="3">Outer membrane protein assembly factor BamB</fullName>
    </recommendedName>
</protein>
<dbReference type="RefSeq" id="WP_264910031.1">
    <property type="nucleotide sequence ID" value="NZ_JAPDVH010000001.1"/>
</dbReference>
<evidence type="ECO:0000313" key="1">
    <source>
        <dbReference type="EMBL" id="MCW4154486.1"/>
    </source>
</evidence>
<reference evidence="1" key="1">
    <citation type="submission" date="2022-11" db="EMBL/GenBank/DDBJ databases">
        <title>Genomic repertoires linked with pathogenic potency of arthritogenic Prevotella copri isolated from the gut of rheumatoid arthritis patients.</title>
        <authorList>
            <person name="Nii T."/>
            <person name="Maeda Y."/>
            <person name="Motooka D."/>
            <person name="Naito M."/>
            <person name="Matsumoto Y."/>
            <person name="Ogawa T."/>
            <person name="Oguro-Igashira E."/>
            <person name="Kishikawa T."/>
            <person name="Yamashita M."/>
            <person name="Koizumi S."/>
            <person name="Kurakawa T."/>
            <person name="Okumura R."/>
            <person name="Kayama H."/>
            <person name="Murakami M."/>
            <person name="Sakaguchi T."/>
            <person name="Das B."/>
            <person name="Nakamura S."/>
            <person name="Okada Y."/>
            <person name="Kumanogoh A."/>
            <person name="Takeda K."/>
        </authorList>
    </citation>
    <scope>NUCLEOTIDE SEQUENCE</scope>
    <source>
        <strain evidence="1">H012_8</strain>
    </source>
</reference>
<dbReference type="PROSITE" id="PS51257">
    <property type="entry name" value="PROKAR_LIPOPROTEIN"/>
    <property type="match status" value="1"/>
</dbReference>
<dbReference type="InterPro" id="IPR012332">
    <property type="entry name" value="Autotransporter_pectin_lyase_C"/>
</dbReference>
<accession>A0AAW5UPV2</accession>
<dbReference type="InterPro" id="IPR015943">
    <property type="entry name" value="WD40/YVTN_repeat-like_dom_sf"/>
</dbReference>
<dbReference type="Gene3D" id="2.160.20.20">
    <property type="match status" value="1"/>
</dbReference>
<dbReference type="SUPFAM" id="SSF63825">
    <property type="entry name" value="YWTD domain"/>
    <property type="match status" value="1"/>
</dbReference>
<gene>
    <name evidence="1" type="ORF">ONT23_02790</name>
</gene>
<dbReference type="Gene3D" id="2.130.10.10">
    <property type="entry name" value="YVTN repeat-like/Quinoprotein amine dehydrogenase"/>
    <property type="match status" value="1"/>
</dbReference>
<sequence>MKVINIKLATFSFAAMLLVSCNDSGTSGDDSVIDPVGKATTIVGSNVTAEYADQLASRVWNYKGAYATTTTKTRFLATRADAAEPPVPAGTPNLSSIEKDKWNSHSGKAYVVPAGETLKADGYNIAGMTIYVKGTLEYSSAYGSGASVNVLNGGKLIARNSNEVFGDTKVSNWGIIEFPANQKEYLIKNTFYQNAGDLNVKGHNLNIQGGKTSLLFVKNSLFADNVTMSGDAQLYVTDNATLTGKLEMSNQSQAWVNNIMTTTSVKIQNTTTLLSGCALKVDGDVYATNGTNLDIMYLKAKNYRQDSGATLHLQNQSMVDIEGKYVNLNNGQGKADLPDKDGVAVIKANAFYYNAPEKQGDWNPGGAKTVDCSIFSTSGNNAHIIIDTKAIYGSEWATTPITDDNTTIVWNNNGNILFKDDSEAKNYVIKKTECNPNGYNADQKPTKEPTLDLISSIDYNHDHDISATCIQSLNGKLYMSYHTRGDKKHGGCVEVFSPVENNKIKLEQYLCDDQKDLDFNHLLAVKLKSDKRMVYLPGSSNKKGAMLAYIPIQDNQLLADKSKSITTTINGKDTVIYEKPLQFIQMNPATAEYAKKGYDENCVVYNDETNHLIVATTKGYLVYNADTYNEIDKISKPGKVKHIAIGNGKIVTVHLDREATNKTEAIPATVEIFDQKTEDLSNPTKSFSISTIEPNNGKNVVRVDDNKIYVCRGAAGMYVYDMKGNELWHYQMPSPTISEGENAGKYKGYANGCYVGKKYVYIAYGGFGLVVLDKETHKVIAHRSVPKSANYVIEYKGYIYVAYGQNRLQVFQLKNADPEISY</sequence>
<organism evidence="1 2">
    <name type="scientific">Segatella copri</name>
    <dbReference type="NCBI Taxonomy" id="165179"/>
    <lineage>
        <taxon>Bacteria</taxon>
        <taxon>Pseudomonadati</taxon>
        <taxon>Bacteroidota</taxon>
        <taxon>Bacteroidia</taxon>
        <taxon>Bacteroidales</taxon>
        <taxon>Prevotellaceae</taxon>
        <taxon>Segatella</taxon>
    </lineage>
</organism>
<evidence type="ECO:0000313" key="2">
    <source>
        <dbReference type="Proteomes" id="UP001209168"/>
    </source>
</evidence>
<comment type="caution">
    <text evidence="1">The sequence shown here is derived from an EMBL/GenBank/DDBJ whole genome shotgun (WGS) entry which is preliminary data.</text>
</comment>
<name>A0AAW5UPV2_9BACT</name>
<dbReference type="Proteomes" id="UP001209168">
    <property type="component" value="Unassembled WGS sequence"/>
</dbReference>
<proteinExistence type="predicted"/>
<evidence type="ECO:0008006" key="3">
    <source>
        <dbReference type="Google" id="ProtNLM"/>
    </source>
</evidence>
<dbReference type="EMBL" id="JAPDVH010000001">
    <property type="protein sequence ID" value="MCW4154486.1"/>
    <property type="molecule type" value="Genomic_DNA"/>
</dbReference>